<dbReference type="InterPro" id="IPR029016">
    <property type="entry name" value="GAF-like_dom_sf"/>
</dbReference>
<dbReference type="Pfam" id="PF08447">
    <property type="entry name" value="PAS_3"/>
    <property type="match status" value="2"/>
</dbReference>
<dbReference type="SMART" id="SM00388">
    <property type="entry name" value="HisKA"/>
    <property type="match status" value="1"/>
</dbReference>
<dbReference type="SMART" id="SM00091">
    <property type="entry name" value="PAS"/>
    <property type="match status" value="3"/>
</dbReference>
<dbReference type="InterPro" id="IPR052162">
    <property type="entry name" value="Sensor_kinase/Photoreceptor"/>
</dbReference>
<gene>
    <name evidence="9" type="ORF">D7X32_15805</name>
</gene>
<dbReference type="Gene3D" id="3.30.450.20">
    <property type="entry name" value="PAS domain"/>
    <property type="match status" value="3"/>
</dbReference>
<dbReference type="SUPFAM" id="SSF55785">
    <property type="entry name" value="PYP-like sensor domain (PAS domain)"/>
    <property type="match status" value="3"/>
</dbReference>
<dbReference type="InterPro" id="IPR003661">
    <property type="entry name" value="HisK_dim/P_dom"/>
</dbReference>
<evidence type="ECO:0000259" key="7">
    <source>
        <dbReference type="PROSITE" id="PS50112"/>
    </source>
</evidence>
<dbReference type="Proteomes" id="UP000268313">
    <property type="component" value="Unassembled WGS sequence"/>
</dbReference>
<dbReference type="GO" id="GO:0000155">
    <property type="term" value="F:phosphorelay sensor kinase activity"/>
    <property type="evidence" value="ECO:0007669"/>
    <property type="project" value="InterPro"/>
</dbReference>
<keyword evidence="4" id="KW-0808">Transferase</keyword>
<dbReference type="Pfam" id="PF02518">
    <property type="entry name" value="HATPase_c"/>
    <property type="match status" value="1"/>
</dbReference>
<comment type="caution">
    <text evidence="9">The sequence shown here is derived from an EMBL/GenBank/DDBJ whole genome shotgun (WGS) entry which is preliminary data.</text>
</comment>
<evidence type="ECO:0000313" key="10">
    <source>
        <dbReference type="Proteomes" id="UP000268313"/>
    </source>
</evidence>
<keyword evidence="10" id="KW-1185">Reference proteome</keyword>
<dbReference type="AlphaFoldDB" id="A0A3A8KEM9"/>
<dbReference type="Gene3D" id="3.30.450.40">
    <property type="match status" value="1"/>
</dbReference>
<dbReference type="InterPro" id="IPR000014">
    <property type="entry name" value="PAS"/>
</dbReference>
<dbReference type="InterPro" id="IPR003594">
    <property type="entry name" value="HATPase_dom"/>
</dbReference>
<keyword evidence="5" id="KW-0418">Kinase</keyword>
<dbReference type="SMART" id="SM00387">
    <property type="entry name" value="HATPase_c"/>
    <property type="match status" value="1"/>
</dbReference>
<comment type="catalytic activity">
    <reaction evidence="1">
        <text>ATP + protein L-histidine = ADP + protein N-phospho-L-histidine.</text>
        <dbReference type="EC" id="2.7.13.3"/>
    </reaction>
</comment>
<name>A0A3A8KEM9_9BACT</name>
<dbReference type="InterPro" id="IPR035965">
    <property type="entry name" value="PAS-like_dom_sf"/>
</dbReference>
<dbReference type="PROSITE" id="PS50109">
    <property type="entry name" value="HIS_KIN"/>
    <property type="match status" value="1"/>
</dbReference>
<dbReference type="InterPro" id="IPR001610">
    <property type="entry name" value="PAC"/>
</dbReference>
<dbReference type="InterPro" id="IPR036097">
    <property type="entry name" value="HisK_dim/P_sf"/>
</dbReference>
<reference evidence="10" key="1">
    <citation type="submission" date="2018-09" db="EMBL/GenBank/DDBJ databases">
        <authorList>
            <person name="Livingstone P.G."/>
            <person name="Whitworth D.E."/>
        </authorList>
    </citation>
    <scope>NUCLEOTIDE SEQUENCE [LARGE SCALE GENOMIC DNA]</scope>
    <source>
        <strain evidence="10">CA043D</strain>
    </source>
</reference>
<dbReference type="Pfam" id="PF08448">
    <property type="entry name" value="PAS_4"/>
    <property type="match status" value="1"/>
</dbReference>
<evidence type="ECO:0000256" key="2">
    <source>
        <dbReference type="ARBA" id="ARBA00012438"/>
    </source>
</evidence>
<dbReference type="SMART" id="SM00065">
    <property type="entry name" value="GAF"/>
    <property type="match status" value="1"/>
</dbReference>
<dbReference type="InterPro" id="IPR000700">
    <property type="entry name" value="PAS-assoc_C"/>
</dbReference>
<dbReference type="CDD" id="cd00075">
    <property type="entry name" value="HATPase"/>
    <property type="match status" value="1"/>
</dbReference>
<evidence type="ECO:0000259" key="8">
    <source>
        <dbReference type="PROSITE" id="PS50113"/>
    </source>
</evidence>
<evidence type="ECO:0000256" key="5">
    <source>
        <dbReference type="ARBA" id="ARBA00022777"/>
    </source>
</evidence>
<dbReference type="SUPFAM" id="SSF55781">
    <property type="entry name" value="GAF domain-like"/>
    <property type="match status" value="1"/>
</dbReference>
<feature type="domain" description="PAS" evidence="7">
    <location>
        <begin position="318"/>
        <end position="390"/>
    </location>
</feature>
<dbReference type="EC" id="2.7.13.3" evidence="2"/>
<evidence type="ECO:0000256" key="3">
    <source>
        <dbReference type="ARBA" id="ARBA00022553"/>
    </source>
</evidence>
<dbReference type="OrthoDB" id="5522855at2"/>
<keyword evidence="3" id="KW-0597">Phosphoprotein</keyword>
<evidence type="ECO:0000256" key="1">
    <source>
        <dbReference type="ARBA" id="ARBA00000085"/>
    </source>
</evidence>
<dbReference type="Gene3D" id="3.30.565.10">
    <property type="entry name" value="Histidine kinase-like ATPase, C-terminal domain"/>
    <property type="match status" value="1"/>
</dbReference>
<dbReference type="InterPro" id="IPR005467">
    <property type="entry name" value="His_kinase_dom"/>
</dbReference>
<dbReference type="SUPFAM" id="SSF55874">
    <property type="entry name" value="ATPase domain of HSP90 chaperone/DNA topoisomerase II/histidine kinase"/>
    <property type="match status" value="1"/>
</dbReference>
<organism evidence="9 10">
    <name type="scientific">Corallococcus carmarthensis</name>
    <dbReference type="NCBI Taxonomy" id="2316728"/>
    <lineage>
        <taxon>Bacteria</taxon>
        <taxon>Pseudomonadati</taxon>
        <taxon>Myxococcota</taxon>
        <taxon>Myxococcia</taxon>
        <taxon>Myxococcales</taxon>
        <taxon>Cystobacterineae</taxon>
        <taxon>Myxococcaceae</taxon>
        <taxon>Corallococcus</taxon>
    </lineage>
</organism>
<dbReference type="NCBIfam" id="TIGR00229">
    <property type="entry name" value="sensory_box"/>
    <property type="match status" value="3"/>
</dbReference>
<evidence type="ECO:0000259" key="6">
    <source>
        <dbReference type="PROSITE" id="PS50109"/>
    </source>
</evidence>
<dbReference type="PROSITE" id="PS50112">
    <property type="entry name" value="PAS"/>
    <property type="match status" value="1"/>
</dbReference>
<dbReference type="CDD" id="cd00130">
    <property type="entry name" value="PAS"/>
    <property type="match status" value="2"/>
</dbReference>
<accession>A0A3A8KEM9</accession>
<dbReference type="Gene3D" id="1.10.287.130">
    <property type="match status" value="1"/>
</dbReference>
<dbReference type="FunFam" id="3.30.565.10:FF:000006">
    <property type="entry name" value="Sensor histidine kinase WalK"/>
    <property type="match status" value="1"/>
</dbReference>
<protein>
    <recommendedName>
        <fullName evidence="2">histidine kinase</fullName>
        <ecNumber evidence="2">2.7.13.3</ecNumber>
    </recommendedName>
</protein>
<dbReference type="InterPro" id="IPR004358">
    <property type="entry name" value="Sig_transdc_His_kin-like_C"/>
</dbReference>
<feature type="domain" description="PAC" evidence="8">
    <location>
        <begin position="677"/>
        <end position="731"/>
    </location>
</feature>
<evidence type="ECO:0000313" key="9">
    <source>
        <dbReference type="EMBL" id="RKH02775.1"/>
    </source>
</evidence>
<dbReference type="SUPFAM" id="SSF47384">
    <property type="entry name" value="Homodimeric domain of signal transducing histidine kinase"/>
    <property type="match status" value="1"/>
</dbReference>
<dbReference type="Pfam" id="PF13185">
    <property type="entry name" value="GAF_2"/>
    <property type="match status" value="1"/>
</dbReference>
<feature type="domain" description="PAC" evidence="8">
    <location>
        <begin position="394"/>
        <end position="446"/>
    </location>
</feature>
<dbReference type="CDD" id="cd00082">
    <property type="entry name" value="HisKA"/>
    <property type="match status" value="1"/>
</dbReference>
<dbReference type="SMART" id="SM00086">
    <property type="entry name" value="PAC"/>
    <property type="match status" value="2"/>
</dbReference>
<dbReference type="Gene3D" id="2.10.70.100">
    <property type="match status" value="1"/>
</dbReference>
<dbReference type="InterPro" id="IPR013656">
    <property type="entry name" value="PAS_4"/>
</dbReference>
<proteinExistence type="predicted"/>
<dbReference type="PANTHER" id="PTHR43304">
    <property type="entry name" value="PHYTOCHROME-LIKE PROTEIN CPH1"/>
    <property type="match status" value="1"/>
</dbReference>
<feature type="domain" description="Histidine kinase" evidence="6">
    <location>
        <begin position="742"/>
        <end position="958"/>
    </location>
</feature>
<dbReference type="PANTHER" id="PTHR43304:SF1">
    <property type="entry name" value="PAC DOMAIN-CONTAINING PROTEIN"/>
    <property type="match status" value="1"/>
</dbReference>
<evidence type="ECO:0000256" key="4">
    <source>
        <dbReference type="ARBA" id="ARBA00022679"/>
    </source>
</evidence>
<dbReference type="InterPro" id="IPR013655">
    <property type="entry name" value="PAS_fold_3"/>
</dbReference>
<dbReference type="PRINTS" id="PR00344">
    <property type="entry name" value="BCTRLSENSOR"/>
</dbReference>
<dbReference type="PROSITE" id="PS50113">
    <property type="entry name" value="PAC"/>
    <property type="match status" value="2"/>
</dbReference>
<dbReference type="Pfam" id="PF00512">
    <property type="entry name" value="HisKA"/>
    <property type="match status" value="1"/>
</dbReference>
<dbReference type="InterPro" id="IPR003018">
    <property type="entry name" value="GAF"/>
</dbReference>
<dbReference type="RefSeq" id="WP_120603374.1">
    <property type="nucleotide sequence ID" value="NZ_RAWE01000049.1"/>
</dbReference>
<sequence>MNLIADFIEANLDVLVRRFAEAARGLESTQGLKPSELISTLPEYLHAVAAICRHGATPERLETRARLEEAHINLRLRVGATQEDATDEYTLLGRLIPQLWEDVRPERKPTADDLQCLFQQLEKAMDHVVVLFSGYSLEDRQREKRFLRQMDALAPQWLESRADPRGLLRPLVELIVRALEATGAELFLMDAGGRRMVPIAHTEHSVVAPGRSVDAQGPSFLGRVARSEEPLVLAQARGLEDFEREGLDATGWSTLLGLRLWPHGDLMGVLCVGFAEARPVPPQTKRFLETLVEYLSGILDRALLMGQLHEANVRLEASETRYRLASQAAADTVWDWNLLTEEVTWSGETLKLLGFAPGETGPTADWWVERIHPEDRERVVHGIHAAIQGIQARWQDEYRFLNRQGDIVRVLDTGVILRDAEGRGVRMVGAMQDVTSRREAENGHEQLLQEARTARVQADTALSQLRALLQQAPVALSIFRGPAHVVELANDRVCQLWGRPCDQVLGRPILEALPEVAGQGIRELLDGVLATGRPYVGHELRVRLARAAGGALEDAYFNLIYQPLREAEVGFEGILVVANEVTEAVRARQRAESLAATLKASEERLRLALDAADMGSWDIEPATGRATWDARFRAMLGLPAEGDVTLDEAMQFVLDEDRRQVLHAMTEASRLGGSGEYASEFRVRPLHGGQPVRWISGRGHFHFGPDGRPVRFVGTGLDVTERKLAEETARQRAEFEQYLVGIVSHDLRNPLSAIILGTTSLLRRDDLNERATKAVLRIQTAAERAVRMIRDLLDFTQARLGGGIPVHCQDLELGALVRQGVEEVRMTVPERVVQTSLPAKMLQGCWDPDRITQVLTNLLGNALKYSPEGTPVSVRLREAPGSILLEVHNAGAPIASDLLPRIFQPMQRGEPGVDAATRSVGLGLYIVRTIVHAHGGTIDVTSTQEAGTTFTVRLPRAGAKPAPCV</sequence>
<dbReference type="EMBL" id="RAWE01000049">
    <property type="protein sequence ID" value="RKH02775.1"/>
    <property type="molecule type" value="Genomic_DNA"/>
</dbReference>
<dbReference type="InterPro" id="IPR036890">
    <property type="entry name" value="HATPase_C_sf"/>
</dbReference>